<sequence>MKIFSKLVLIICFINNIITYAQNYPQNYFRNPLNIPMQLAANFGAIRTNHFHMGLDLRTNSQENLPVIAAAEGYVSRIKVERYGFGNAVYITHPNGYTTVYAHLNRYFSKLDEYVKERQYKDEKWEQDITFQPGQFPVEKGQQIALSGNTGGSAGPHLHFEIRDTKTEECLNPLLFGFSIPDTIAPIISGLYWYDRRFSTYEPGADGTAVKKAGNVYTANLIQVNSPEISFGIKAVDKANQGFNLGIYNADLLMDGKLIYSFKIDKIHYDDTRYINGCIDYPKFIRDKMGIQHLSDLPGMKLQNYSLPNLTGIINLQDEQIHNMEIVLKDTKGNTSRLTTKIQLSKTSEKIPSTAKTIMANEGKTVTTESAEISFSKNAVYDAVNFNAYEKPDTNPNAASNAIVLQNPYIPVQDEYTLKIKPNRKLTSAEKDKAVILLDYGSDKTVVKVKWNGDWAEGKFNRLGTAKLLTDNSLPSVSSGWAEGALVNSSSLLLKGATNVGDIISFRAELDGKWLRFARVKDNFVYAFDEKCLKGSGAHTLKVTTINTAGNTNTQTFTFRR</sequence>
<protein>
    <submittedName>
        <fullName evidence="1">Murein DD-endopeptidase MepM/ murein hydrolase activator NlpD</fullName>
    </submittedName>
</protein>
<dbReference type="EMBL" id="JAVDQX010000006">
    <property type="protein sequence ID" value="MDR6460929.1"/>
    <property type="molecule type" value="Genomic_DNA"/>
</dbReference>
<dbReference type="Proteomes" id="UP001184833">
    <property type="component" value="Unassembled WGS sequence"/>
</dbReference>
<name>A0ACC6JDD1_9FLAO</name>
<comment type="caution">
    <text evidence="1">The sequence shown here is derived from an EMBL/GenBank/DDBJ whole genome shotgun (WGS) entry which is preliminary data.</text>
</comment>
<evidence type="ECO:0000313" key="1">
    <source>
        <dbReference type="EMBL" id="MDR6460929.1"/>
    </source>
</evidence>
<organism evidence="1 2">
    <name type="scientific">Chryseobacterium vietnamense</name>
    <dbReference type="NCBI Taxonomy" id="866785"/>
    <lineage>
        <taxon>Bacteria</taxon>
        <taxon>Pseudomonadati</taxon>
        <taxon>Bacteroidota</taxon>
        <taxon>Flavobacteriia</taxon>
        <taxon>Flavobacteriales</taxon>
        <taxon>Weeksellaceae</taxon>
        <taxon>Chryseobacterium group</taxon>
        <taxon>Chryseobacterium</taxon>
    </lineage>
</organism>
<keyword evidence="1" id="KW-0378">Hydrolase</keyword>
<gene>
    <name evidence="1" type="ORF">J2786_004080</name>
</gene>
<keyword evidence="2" id="KW-1185">Reference proteome</keyword>
<evidence type="ECO:0000313" key="2">
    <source>
        <dbReference type="Proteomes" id="UP001184833"/>
    </source>
</evidence>
<accession>A0ACC6JDD1</accession>
<reference evidence="1" key="1">
    <citation type="submission" date="2023-07" db="EMBL/GenBank/DDBJ databases">
        <title>Sorghum-associated microbial communities from plants grown in Nebraska, USA.</title>
        <authorList>
            <person name="Schachtman D."/>
        </authorList>
    </citation>
    <scope>NUCLEOTIDE SEQUENCE</scope>
    <source>
        <strain evidence="1">DS2329</strain>
    </source>
</reference>
<proteinExistence type="predicted"/>